<accession>A0A5B7FY76</accession>
<protein>
    <submittedName>
        <fullName evidence="1">Uncharacterized protein</fullName>
    </submittedName>
</protein>
<dbReference type="EMBL" id="VSRR010009465">
    <property type="protein sequence ID" value="MPC50377.1"/>
    <property type="molecule type" value="Genomic_DNA"/>
</dbReference>
<organism evidence="1 2">
    <name type="scientific">Portunus trituberculatus</name>
    <name type="common">Swimming crab</name>
    <name type="synonym">Neptunus trituberculatus</name>
    <dbReference type="NCBI Taxonomy" id="210409"/>
    <lineage>
        <taxon>Eukaryota</taxon>
        <taxon>Metazoa</taxon>
        <taxon>Ecdysozoa</taxon>
        <taxon>Arthropoda</taxon>
        <taxon>Crustacea</taxon>
        <taxon>Multicrustacea</taxon>
        <taxon>Malacostraca</taxon>
        <taxon>Eumalacostraca</taxon>
        <taxon>Eucarida</taxon>
        <taxon>Decapoda</taxon>
        <taxon>Pleocyemata</taxon>
        <taxon>Brachyura</taxon>
        <taxon>Eubrachyura</taxon>
        <taxon>Portunoidea</taxon>
        <taxon>Portunidae</taxon>
        <taxon>Portuninae</taxon>
        <taxon>Portunus</taxon>
    </lineage>
</organism>
<proteinExistence type="predicted"/>
<evidence type="ECO:0000313" key="2">
    <source>
        <dbReference type="Proteomes" id="UP000324222"/>
    </source>
</evidence>
<sequence length="100" mass="11207">MRPLSKTAISYFLRQLIRAAHEDFPDHLGPTLRVRAHDVRSVATSLLWSTNKAVADVMAVACWRTELVFARMGSSPLDLMWQLAVLSLDICCFVPHPSSL</sequence>
<dbReference type="Proteomes" id="UP000324222">
    <property type="component" value="Unassembled WGS sequence"/>
</dbReference>
<gene>
    <name evidence="1" type="ORF">E2C01_044205</name>
</gene>
<comment type="caution">
    <text evidence="1">The sequence shown here is derived from an EMBL/GenBank/DDBJ whole genome shotgun (WGS) entry which is preliminary data.</text>
</comment>
<reference evidence="1 2" key="1">
    <citation type="submission" date="2019-05" db="EMBL/GenBank/DDBJ databases">
        <title>Another draft genome of Portunus trituberculatus and its Hox gene families provides insights of decapod evolution.</title>
        <authorList>
            <person name="Jeong J.-H."/>
            <person name="Song I."/>
            <person name="Kim S."/>
            <person name="Choi T."/>
            <person name="Kim D."/>
            <person name="Ryu S."/>
            <person name="Kim W."/>
        </authorList>
    </citation>
    <scope>NUCLEOTIDE SEQUENCE [LARGE SCALE GENOMIC DNA]</scope>
    <source>
        <tissue evidence="1">Muscle</tissue>
    </source>
</reference>
<keyword evidence="2" id="KW-1185">Reference proteome</keyword>
<name>A0A5B7FY76_PORTR</name>
<evidence type="ECO:0000313" key="1">
    <source>
        <dbReference type="EMBL" id="MPC50377.1"/>
    </source>
</evidence>
<dbReference type="AlphaFoldDB" id="A0A5B7FY76"/>